<name>A0A7R8CES6_LEPSM</name>
<dbReference type="FunFam" id="1.10.10.10:FF:000029">
    <property type="entry name" value="Proliferation-associated 2G4, a"/>
    <property type="match status" value="1"/>
</dbReference>
<sequence>MGDHHRQDNEDELPSISDDLVVTKYKMASDIVNRVLKETVAKCIVGASVKELCKWADGKLEEETGKAFKKDRKLLKGIAFPCCISRNNCICHLSPLASDPDVLLEDGDMVKIDMGAHIDGFIAVVAHTLVVQADPNKKIDGRKADALLAAHYASVAALRLVRPGKNTYTITDCVQKIAEKQNTINGEKTIIQNPSEAQRKEHDEKYEFGLHEVYAIDVLVSTGEGQGRARDAKMKHSREFFTAISKKHGSMPFTLRSMENETKAKMGVVECISHNLIEPFQVLYEKDNENVAQFKFTVLLMPNGPDKITGLPFDPETCISDKKIDDPEIQKLLASSIKNKPAKKKKKKPTTDKTNAGETASEAPQLVAS</sequence>
<dbReference type="AlphaFoldDB" id="A0A7R8CES6"/>
<dbReference type="CDD" id="cd01089">
    <property type="entry name" value="PA2G4-like"/>
    <property type="match status" value="1"/>
</dbReference>
<dbReference type="PANTHER" id="PTHR10804">
    <property type="entry name" value="PROTEASE FAMILY M24 METHIONYL AMINOPEPTIDASE, AMINOPEPTIDASE P"/>
    <property type="match status" value="1"/>
</dbReference>
<evidence type="ECO:0000256" key="1">
    <source>
        <dbReference type="ARBA" id="ARBA00007319"/>
    </source>
</evidence>
<dbReference type="Gene3D" id="3.90.230.10">
    <property type="entry name" value="Creatinase/methionine aminopeptidase superfamily"/>
    <property type="match status" value="1"/>
</dbReference>
<keyword evidence="4" id="KW-1185">Reference proteome</keyword>
<dbReference type="Gene3D" id="1.10.10.10">
    <property type="entry name" value="Winged helix-like DNA-binding domain superfamily/Winged helix DNA-binding domain"/>
    <property type="match status" value="1"/>
</dbReference>
<feature type="domain" description="Peptidase M24" evidence="2">
    <location>
        <begin position="25"/>
        <end position="182"/>
    </location>
</feature>
<evidence type="ECO:0000313" key="4">
    <source>
        <dbReference type="Proteomes" id="UP000675881"/>
    </source>
</evidence>
<accession>A0A7R8CES6</accession>
<protein>
    <submittedName>
        <fullName evidence="3">Proliferation-associated protein 2G4,ERBB-3 BINDING PROTEIN 1</fullName>
    </submittedName>
</protein>
<reference evidence="3" key="1">
    <citation type="submission" date="2021-02" db="EMBL/GenBank/DDBJ databases">
        <authorList>
            <person name="Bekaert M."/>
        </authorList>
    </citation>
    <scope>NUCLEOTIDE SEQUENCE</scope>
    <source>
        <strain evidence="3">IoA-00</strain>
    </source>
</reference>
<dbReference type="PANTHER" id="PTHR10804:SF11">
    <property type="entry name" value="PROLIFERATION-ASSOCIATED PROTEIN 2G4"/>
    <property type="match status" value="1"/>
</dbReference>
<dbReference type="InterPro" id="IPR036390">
    <property type="entry name" value="WH_DNA-bd_sf"/>
</dbReference>
<comment type="similarity">
    <text evidence="1">Belongs to the peptidase M24 family.</text>
</comment>
<dbReference type="InterPro" id="IPR047113">
    <property type="entry name" value="PA2G4/ARX1"/>
</dbReference>
<gene>
    <name evidence="3" type="ORF">LSAA_1548</name>
</gene>
<dbReference type="OrthoDB" id="5876363at2759"/>
<evidence type="ECO:0000313" key="3">
    <source>
        <dbReference type="EMBL" id="CAF2755155.1"/>
    </source>
</evidence>
<dbReference type="InterPro" id="IPR000994">
    <property type="entry name" value="Pept_M24"/>
</dbReference>
<dbReference type="Proteomes" id="UP000675881">
    <property type="component" value="Chromosome 1"/>
</dbReference>
<dbReference type="SUPFAM" id="SSF46785">
    <property type="entry name" value="Winged helix' DNA-binding domain"/>
    <property type="match status" value="1"/>
</dbReference>
<dbReference type="InterPro" id="IPR036388">
    <property type="entry name" value="WH-like_DNA-bd_sf"/>
</dbReference>
<dbReference type="InterPro" id="IPR036005">
    <property type="entry name" value="Creatinase/aminopeptidase-like"/>
</dbReference>
<organism evidence="3 4">
    <name type="scientific">Lepeophtheirus salmonis</name>
    <name type="common">Salmon louse</name>
    <name type="synonym">Caligus salmonis</name>
    <dbReference type="NCBI Taxonomy" id="72036"/>
    <lineage>
        <taxon>Eukaryota</taxon>
        <taxon>Metazoa</taxon>
        <taxon>Ecdysozoa</taxon>
        <taxon>Arthropoda</taxon>
        <taxon>Crustacea</taxon>
        <taxon>Multicrustacea</taxon>
        <taxon>Hexanauplia</taxon>
        <taxon>Copepoda</taxon>
        <taxon>Siphonostomatoida</taxon>
        <taxon>Caligidae</taxon>
        <taxon>Lepeophtheirus</taxon>
    </lineage>
</organism>
<dbReference type="SUPFAM" id="SSF55920">
    <property type="entry name" value="Creatinase/aminopeptidase"/>
    <property type="match status" value="1"/>
</dbReference>
<dbReference type="Pfam" id="PF00557">
    <property type="entry name" value="Peptidase_M24"/>
    <property type="match status" value="1"/>
</dbReference>
<proteinExistence type="inferred from homology"/>
<dbReference type="EMBL" id="HG994580">
    <property type="protein sequence ID" value="CAF2755155.1"/>
    <property type="molecule type" value="Genomic_DNA"/>
</dbReference>
<evidence type="ECO:0000259" key="2">
    <source>
        <dbReference type="Pfam" id="PF00557"/>
    </source>
</evidence>